<dbReference type="InterPro" id="IPR043129">
    <property type="entry name" value="ATPase_NBD"/>
</dbReference>
<dbReference type="Proteomes" id="UP000634136">
    <property type="component" value="Unassembled WGS sequence"/>
</dbReference>
<dbReference type="InterPro" id="IPR022672">
    <property type="entry name" value="Hexokinase_N"/>
</dbReference>
<dbReference type="CDD" id="cd24020">
    <property type="entry name" value="ASKHA_NBD_HK_plant"/>
    <property type="match status" value="1"/>
</dbReference>
<comment type="subcellular location">
    <subcellularLocation>
        <location evidence="1">Mitochondrion outer membrane</location>
        <topology evidence="1">Single-pass membrane protein</topology>
    </subcellularLocation>
</comment>
<dbReference type="GO" id="GO:0005829">
    <property type="term" value="C:cytosol"/>
    <property type="evidence" value="ECO:0007669"/>
    <property type="project" value="TreeGrafter"/>
</dbReference>
<dbReference type="GO" id="GO:0001678">
    <property type="term" value="P:intracellular glucose homeostasis"/>
    <property type="evidence" value="ECO:0007669"/>
    <property type="project" value="InterPro"/>
</dbReference>
<proteinExistence type="inferred from homology"/>
<keyword evidence="8" id="KW-0472">Membrane</keyword>
<name>A0A834TE97_9FABA</name>
<keyword evidence="8" id="KW-1000">Mitochondrion outer membrane</keyword>
<evidence type="ECO:0000256" key="11">
    <source>
        <dbReference type="ARBA" id="ARBA00044613"/>
    </source>
</evidence>
<dbReference type="InterPro" id="IPR001312">
    <property type="entry name" value="Hexokinase"/>
</dbReference>
<evidence type="ECO:0000256" key="2">
    <source>
        <dbReference type="ARBA" id="ARBA00004888"/>
    </source>
</evidence>
<dbReference type="AlphaFoldDB" id="A0A834TE97"/>
<comment type="pathway">
    <text evidence="3">Carbohydrate metabolism; hexose metabolism.</text>
</comment>
<evidence type="ECO:0000259" key="15">
    <source>
        <dbReference type="Pfam" id="PF03727"/>
    </source>
</evidence>
<dbReference type="EMBL" id="JAAIUW010000008">
    <property type="protein sequence ID" value="KAF7819759.1"/>
    <property type="molecule type" value="Genomic_DNA"/>
</dbReference>
<keyword evidence="8" id="KW-0496">Mitochondrion</keyword>
<evidence type="ECO:0000259" key="14">
    <source>
        <dbReference type="Pfam" id="PF00349"/>
    </source>
</evidence>
<keyword evidence="7 13" id="KW-0418">Kinase</keyword>
<dbReference type="FunFam" id="3.40.367.20:FF:000003">
    <property type="entry name" value="Phosphotransferase"/>
    <property type="match status" value="1"/>
</dbReference>
<evidence type="ECO:0000256" key="4">
    <source>
        <dbReference type="ARBA" id="ARBA00009225"/>
    </source>
</evidence>
<sequence length="498" mass="53612">MGKVAVGATIVCAAAVCAAAVLVVRHRMRNSGKCARAVAILKEFEEKCGTPIGKLKQVADAMDVEMHAGLASEGGSKLKMLISYVDNLPTGDEKGLFYALDLGGTNFRVLRVQLGGKEKGVAHPEFNEVSIPPHLMTGSSEALFDFIAAALAKFVDSEPEGFHPPPGRQRELGFTFSFPVRQTSIASGTLIKWTKGFSIEDAVGEDVVRELTKSMEKIGLDMRVAALVNDTIGTLAGGRFHNPDVIAAVILGTGTNAAYVERAQAIPKWHGPLPKSGEMVINMEWGNFRSSHLPLTEYDQALDAESLNPGEQIFEKIISGMYLGEIVRRVLLKMAEEAEFFGDTVPPKLKIPFILRTPDMSAMHHDASSDLKVVGNKLRDILEVSNTSLKTRKIVVQVCDIVSTRGARLSAAGILGILKKIGRDTVKVGEKQKSVIALDGGLFEHYAEFRSCLESTMKELLGNEAAETIVIEHSNDGSGIGAALLAASHSQYLGVEES</sequence>
<dbReference type="GO" id="GO:0004340">
    <property type="term" value="F:glucokinase activity"/>
    <property type="evidence" value="ECO:0007669"/>
    <property type="project" value="TreeGrafter"/>
</dbReference>
<comment type="catalytic activity">
    <reaction evidence="11">
        <text>a D-hexose + ATP = a D-hexose 6-phosphate + ADP + H(+)</text>
        <dbReference type="Rhea" id="RHEA:22740"/>
        <dbReference type="ChEBI" id="CHEBI:4194"/>
        <dbReference type="ChEBI" id="CHEBI:15378"/>
        <dbReference type="ChEBI" id="CHEBI:30616"/>
        <dbReference type="ChEBI" id="CHEBI:229467"/>
        <dbReference type="ChEBI" id="CHEBI:456216"/>
        <dbReference type="EC" id="2.7.1.1"/>
    </reaction>
    <physiologicalReaction direction="left-to-right" evidence="11">
        <dbReference type="Rhea" id="RHEA:22741"/>
    </physiologicalReaction>
</comment>
<comment type="pathway">
    <text evidence="2">Carbohydrate degradation; glycolysis; D-glyceraldehyde 3-phosphate and glycerone phosphate from D-glucose: step 1/4.</text>
</comment>
<dbReference type="FunFam" id="3.30.420.40:FF:000034">
    <property type="entry name" value="Phosphotransferase"/>
    <property type="match status" value="1"/>
</dbReference>
<dbReference type="PRINTS" id="PR00475">
    <property type="entry name" value="HEXOKINASE"/>
</dbReference>
<dbReference type="PANTHER" id="PTHR19443:SF16">
    <property type="entry name" value="HEXOKINASE TYPE 1-RELATED"/>
    <property type="match status" value="1"/>
</dbReference>
<dbReference type="PROSITE" id="PS51748">
    <property type="entry name" value="HEXOKINASE_2"/>
    <property type="match status" value="1"/>
</dbReference>
<gene>
    <name evidence="16" type="ORF">G2W53_025214</name>
</gene>
<comment type="caution">
    <text evidence="16">The sequence shown here is derived from an EMBL/GenBank/DDBJ whole genome shotgun (WGS) entry which is preliminary data.</text>
</comment>
<evidence type="ECO:0000256" key="6">
    <source>
        <dbReference type="ARBA" id="ARBA00022741"/>
    </source>
</evidence>
<evidence type="ECO:0000256" key="9">
    <source>
        <dbReference type="ARBA" id="ARBA00022840"/>
    </source>
</evidence>
<feature type="domain" description="Hexokinase C-terminal" evidence="15">
    <location>
        <begin position="247"/>
        <end position="487"/>
    </location>
</feature>
<dbReference type="UniPathway" id="UPA00109">
    <property type="reaction ID" value="UER00180"/>
</dbReference>
<evidence type="ECO:0000256" key="10">
    <source>
        <dbReference type="ARBA" id="ARBA00023152"/>
    </source>
</evidence>
<dbReference type="Pfam" id="PF00349">
    <property type="entry name" value="Hexokinase_1"/>
    <property type="match status" value="1"/>
</dbReference>
<feature type="domain" description="Hexokinase N-terminal" evidence="14">
    <location>
        <begin position="41"/>
        <end position="238"/>
    </location>
</feature>
<keyword evidence="10 13" id="KW-0324">Glycolysis</keyword>
<protein>
    <recommendedName>
        <fullName evidence="13">Phosphotransferase</fullName>
        <ecNumber evidence="13">2.7.1.-</ecNumber>
    </recommendedName>
</protein>
<dbReference type="Pfam" id="PF03727">
    <property type="entry name" value="Hexokinase_2"/>
    <property type="match status" value="1"/>
</dbReference>
<dbReference type="GO" id="GO:0005524">
    <property type="term" value="F:ATP binding"/>
    <property type="evidence" value="ECO:0007669"/>
    <property type="project" value="UniProtKB-UniRule"/>
</dbReference>
<evidence type="ECO:0000313" key="16">
    <source>
        <dbReference type="EMBL" id="KAF7819759.1"/>
    </source>
</evidence>
<evidence type="ECO:0000256" key="7">
    <source>
        <dbReference type="ARBA" id="ARBA00022777"/>
    </source>
</evidence>
<dbReference type="GO" id="GO:0005536">
    <property type="term" value="F:D-glucose binding"/>
    <property type="evidence" value="ECO:0007669"/>
    <property type="project" value="InterPro"/>
</dbReference>
<evidence type="ECO:0000256" key="3">
    <source>
        <dbReference type="ARBA" id="ARBA00005028"/>
    </source>
</evidence>
<dbReference type="GO" id="GO:0008865">
    <property type="term" value="F:fructokinase activity"/>
    <property type="evidence" value="ECO:0007669"/>
    <property type="project" value="TreeGrafter"/>
</dbReference>
<dbReference type="InterPro" id="IPR022673">
    <property type="entry name" value="Hexokinase_C"/>
</dbReference>
<comment type="catalytic activity">
    <reaction evidence="12">
        <text>D-fructose + ATP = D-fructose 6-phosphate + ADP + H(+)</text>
        <dbReference type="Rhea" id="RHEA:16125"/>
        <dbReference type="ChEBI" id="CHEBI:15378"/>
        <dbReference type="ChEBI" id="CHEBI:30616"/>
        <dbReference type="ChEBI" id="CHEBI:37721"/>
        <dbReference type="ChEBI" id="CHEBI:61527"/>
        <dbReference type="ChEBI" id="CHEBI:456216"/>
        <dbReference type="EC" id="2.7.1.1"/>
    </reaction>
    <physiologicalReaction direction="left-to-right" evidence="12">
        <dbReference type="Rhea" id="RHEA:16126"/>
    </physiologicalReaction>
</comment>
<dbReference type="OrthoDB" id="419537at2759"/>
<dbReference type="EC" id="2.7.1.-" evidence="13"/>
<dbReference type="SUPFAM" id="SSF53067">
    <property type="entry name" value="Actin-like ATPase domain"/>
    <property type="match status" value="2"/>
</dbReference>
<keyword evidence="9 13" id="KW-0067">ATP-binding</keyword>
<dbReference type="GO" id="GO:0006006">
    <property type="term" value="P:glucose metabolic process"/>
    <property type="evidence" value="ECO:0007669"/>
    <property type="project" value="TreeGrafter"/>
</dbReference>
<dbReference type="GO" id="GO:0006096">
    <property type="term" value="P:glycolytic process"/>
    <property type="evidence" value="ECO:0007669"/>
    <property type="project" value="UniProtKB-UniPathway"/>
</dbReference>
<dbReference type="PANTHER" id="PTHR19443">
    <property type="entry name" value="HEXOKINASE"/>
    <property type="match status" value="1"/>
</dbReference>
<keyword evidence="6 13" id="KW-0547">Nucleotide-binding</keyword>
<evidence type="ECO:0000256" key="1">
    <source>
        <dbReference type="ARBA" id="ARBA00004572"/>
    </source>
</evidence>
<evidence type="ECO:0000256" key="12">
    <source>
        <dbReference type="ARBA" id="ARBA00047905"/>
    </source>
</evidence>
<evidence type="ECO:0000256" key="13">
    <source>
        <dbReference type="RuleBase" id="RU362007"/>
    </source>
</evidence>
<dbReference type="Gene3D" id="3.40.367.20">
    <property type="match status" value="1"/>
</dbReference>
<evidence type="ECO:0000313" key="17">
    <source>
        <dbReference type="Proteomes" id="UP000634136"/>
    </source>
</evidence>
<reference evidence="16" key="1">
    <citation type="submission" date="2020-09" db="EMBL/GenBank/DDBJ databases">
        <title>Genome-Enabled Discovery of Anthraquinone Biosynthesis in Senna tora.</title>
        <authorList>
            <person name="Kang S.-H."/>
            <person name="Pandey R.P."/>
            <person name="Lee C.-M."/>
            <person name="Sim J.-S."/>
            <person name="Jeong J.-T."/>
            <person name="Choi B.-S."/>
            <person name="Jung M."/>
            <person name="Ginzburg D."/>
            <person name="Zhao K."/>
            <person name="Won S.Y."/>
            <person name="Oh T.-J."/>
            <person name="Yu Y."/>
            <person name="Kim N.-H."/>
            <person name="Lee O.R."/>
            <person name="Lee T.-H."/>
            <person name="Bashyal P."/>
            <person name="Kim T.-S."/>
            <person name="Lee W.-H."/>
            <person name="Kawkins C."/>
            <person name="Kim C.-K."/>
            <person name="Kim J.S."/>
            <person name="Ahn B.O."/>
            <person name="Rhee S.Y."/>
            <person name="Sohng J.K."/>
        </authorList>
    </citation>
    <scope>NUCLEOTIDE SEQUENCE</scope>
    <source>
        <tissue evidence="16">Leaf</tissue>
    </source>
</reference>
<evidence type="ECO:0000256" key="8">
    <source>
        <dbReference type="ARBA" id="ARBA00022787"/>
    </source>
</evidence>
<keyword evidence="17" id="KW-1185">Reference proteome</keyword>
<dbReference type="GO" id="GO:0005741">
    <property type="term" value="C:mitochondrial outer membrane"/>
    <property type="evidence" value="ECO:0007669"/>
    <property type="project" value="UniProtKB-SubCell"/>
</dbReference>
<dbReference type="UniPathway" id="UPA00242"/>
<accession>A0A834TE97</accession>
<comment type="similarity">
    <text evidence="4 13">Belongs to the hexokinase family.</text>
</comment>
<organism evidence="16 17">
    <name type="scientific">Senna tora</name>
    <dbReference type="NCBI Taxonomy" id="362788"/>
    <lineage>
        <taxon>Eukaryota</taxon>
        <taxon>Viridiplantae</taxon>
        <taxon>Streptophyta</taxon>
        <taxon>Embryophyta</taxon>
        <taxon>Tracheophyta</taxon>
        <taxon>Spermatophyta</taxon>
        <taxon>Magnoliopsida</taxon>
        <taxon>eudicotyledons</taxon>
        <taxon>Gunneridae</taxon>
        <taxon>Pentapetalae</taxon>
        <taxon>rosids</taxon>
        <taxon>fabids</taxon>
        <taxon>Fabales</taxon>
        <taxon>Fabaceae</taxon>
        <taxon>Caesalpinioideae</taxon>
        <taxon>Cassia clade</taxon>
        <taxon>Senna</taxon>
    </lineage>
</organism>
<dbReference type="Gene3D" id="3.30.420.40">
    <property type="match status" value="1"/>
</dbReference>
<evidence type="ECO:0000256" key="5">
    <source>
        <dbReference type="ARBA" id="ARBA00022679"/>
    </source>
</evidence>
<keyword evidence="5 13" id="KW-0808">Transferase</keyword>